<name>A0ABW2X7G7_9ACTN</name>
<protein>
    <submittedName>
        <fullName evidence="2">Uncharacterized protein</fullName>
    </submittedName>
</protein>
<proteinExistence type="predicted"/>
<sequence>MALAWPRLWLLLPDTATAAIRDATTRYRAATEVTAWGMLYLLLGAFWWPSVLVGLVAVAIGQVRGRSSGAVLADLVEAAVDIHQRPLAETLGIELPHGRITPDEGARINDILNKRG</sequence>
<reference evidence="3" key="1">
    <citation type="journal article" date="2019" name="Int. J. Syst. Evol. Microbiol.">
        <title>The Global Catalogue of Microorganisms (GCM) 10K type strain sequencing project: providing services to taxonomists for standard genome sequencing and annotation.</title>
        <authorList>
            <consortium name="The Broad Institute Genomics Platform"/>
            <consortium name="The Broad Institute Genome Sequencing Center for Infectious Disease"/>
            <person name="Wu L."/>
            <person name="Ma J."/>
        </authorList>
    </citation>
    <scope>NUCLEOTIDE SEQUENCE [LARGE SCALE GENOMIC DNA]</scope>
    <source>
        <strain evidence="3">JCM 12607</strain>
    </source>
</reference>
<keyword evidence="3" id="KW-1185">Reference proteome</keyword>
<comment type="caution">
    <text evidence="2">The sequence shown here is derived from an EMBL/GenBank/DDBJ whole genome shotgun (WGS) entry which is preliminary data.</text>
</comment>
<dbReference type="Proteomes" id="UP001596915">
    <property type="component" value="Unassembled WGS sequence"/>
</dbReference>
<organism evidence="2 3">
    <name type="scientific">Streptomyces sanglieri</name>
    <dbReference type="NCBI Taxonomy" id="193460"/>
    <lineage>
        <taxon>Bacteria</taxon>
        <taxon>Bacillati</taxon>
        <taxon>Actinomycetota</taxon>
        <taxon>Actinomycetes</taxon>
        <taxon>Kitasatosporales</taxon>
        <taxon>Streptomycetaceae</taxon>
        <taxon>Streptomyces</taxon>
    </lineage>
</organism>
<evidence type="ECO:0000256" key="1">
    <source>
        <dbReference type="SAM" id="Phobius"/>
    </source>
</evidence>
<keyword evidence="1" id="KW-0812">Transmembrane</keyword>
<evidence type="ECO:0000313" key="2">
    <source>
        <dbReference type="EMBL" id="MFD0629792.1"/>
    </source>
</evidence>
<feature type="transmembrane region" description="Helical" evidence="1">
    <location>
        <begin position="34"/>
        <end position="60"/>
    </location>
</feature>
<evidence type="ECO:0000313" key="3">
    <source>
        <dbReference type="Proteomes" id="UP001596915"/>
    </source>
</evidence>
<keyword evidence="1" id="KW-0472">Membrane</keyword>
<keyword evidence="1" id="KW-1133">Transmembrane helix</keyword>
<accession>A0ABW2X7G7</accession>
<dbReference type="EMBL" id="JBHTGL010000008">
    <property type="protein sequence ID" value="MFD0629792.1"/>
    <property type="molecule type" value="Genomic_DNA"/>
</dbReference>
<gene>
    <name evidence="2" type="ORF">ACFQ2K_51600</name>
</gene>